<feature type="region of interest" description="Disordered" evidence="1">
    <location>
        <begin position="85"/>
        <end position="104"/>
    </location>
</feature>
<dbReference type="EMBL" id="BMKS01000004">
    <property type="protein sequence ID" value="GGG30415.1"/>
    <property type="molecule type" value="Genomic_DNA"/>
</dbReference>
<comment type="caution">
    <text evidence="2">The sequence shown here is derived from an EMBL/GenBank/DDBJ whole genome shotgun (WGS) entry which is preliminary data.</text>
</comment>
<name>A0A8J2ZAF1_9PROT</name>
<feature type="region of interest" description="Disordered" evidence="1">
    <location>
        <begin position="176"/>
        <end position="195"/>
    </location>
</feature>
<dbReference type="Proteomes" id="UP000597507">
    <property type="component" value="Unassembled WGS sequence"/>
</dbReference>
<dbReference type="AlphaFoldDB" id="A0A8J2ZAF1"/>
<feature type="compositionally biased region" description="Low complexity" evidence="1">
    <location>
        <begin position="176"/>
        <end position="187"/>
    </location>
</feature>
<dbReference type="NCBIfam" id="NF041374">
    <property type="entry name" value="GDCCVxC"/>
    <property type="match status" value="1"/>
</dbReference>
<evidence type="ECO:0000313" key="3">
    <source>
        <dbReference type="Proteomes" id="UP000597507"/>
    </source>
</evidence>
<protein>
    <submittedName>
        <fullName evidence="2">Uncharacterized protein</fullName>
    </submittedName>
</protein>
<sequence length="195" mass="20761">MWARESARWVGPIWAPATRIVRELAVMTAIVLAARRGPDWQGRAALGRGAAAHGGGRERGRGRLHAARAGWKGEHAMNMIGRATPRRDRMPPVRGRSRATTGEASAWPPYPAVMILSSTITCPLCGHRRTETMPTDACRILYDCKGCGAALRPRAGDCCVFCSYGDTPCPPVQAEGACRPPAAAPQRGPGGGRPA</sequence>
<reference evidence="2 3" key="1">
    <citation type="journal article" date="2014" name="Int. J. Syst. Evol. Microbiol.">
        <title>Complete genome sequence of Corynebacterium casei LMG S-19264T (=DSM 44701T), isolated from a smear-ripened cheese.</title>
        <authorList>
            <consortium name="US DOE Joint Genome Institute (JGI-PGF)"/>
            <person name="Walter F."/>
            <person name="Albersmeier A."/>
            <person name="Kalinowski J."/>
            <person name="Ruckert C."/>
        </authorList>
    </citation>
    <scope>NUCLEOTIDE SEQUENCE [LARGE SCALE GENOMIC DNA]</scope>
    <source>
        <strain evidence="2 3">CGMCC 1.16330</strain>
    </source>
</reference>
<keyword evidence="3" id="KW-1185">Reference proteome</keyword>
<evidence type="ECO:0000256" key="1">
    <source>
        <dbReference type="SAM" id="MobiDB-lite"/>
    </source>
</evidence>
<accession>A0A8J2ZAF1</accession>
<dbReference type="InterPro" id="IPR047677">
    <property type="entry name" value="GDCCVxC"/>
</dbReference>
<gene>
    <name evidence="2" type="ORF">GCM10010964_17960</name>
</gene>
<proteinExistence type="predicted"/>
<organism evidence="2 3">
    <name type="scientific">Caldovatus sediminis</name>
    <dbReference type="NCBI Taxonomy" id="2041189"/>
    <lineage>
        <taxon>Bacteria</taxon>
        <taxon>Pseudomonadati</taxon>
        <taxon>Pseudomonadota</taxon>
        <taxon>Alphaproteobacteria</taxon>
        <taxon>Acetobacterales</taxon>
        <taxon>Roseomonadaceae</taxon>
        <taxon>Caldovatus</taxon>
    </lineage>
</organism>
<evidence type="ECO:0000313" key="2">
    <source>
        <dbReference type="EMBL" id="GGG30415.1"/>
    </source>
</evidence>